<evidence type="ECO:0000313" key="2">
    <source>
        <dbReference type="Proteomes" id="UP001529510"/>
    </source>
</evidence>
<evidence type="ECO:0000313" key="1">
    <source>
        <dbReference type="EMBL" id="KAL0166530.1"/>
    </source>
</evidence>
<gene>
    <name evidence="1" type="ORF">M9458_038374</name>
</gene>
<name>A0ABD0NYC2_CIRMR</name>
<organism evidence="1 2">
    <name type="scientific">Cirrhinus mrigala</name>
    <name type="common">Mrigala</name>
    <dbReference type="NCBI Taxonomy" id="683832"/>
    <lineage>
        <taxon>Eukaryota</taxon>
        <taxon>Metazoa</taxon>
        <taxon>Chordata</taxon>
        <taxon>Craniata</taxon>
        <taxon>Vertebrata</taxon>
        <taxon>Euteleostomi</taxon>
        <taxon>Actinopterygii</taxon>
        <taxon>Neopterygii</taxon>
        <taxon>Teleostei</taxon>
        <taxon>Ostariophysi</taxon>
        <taxon>Cypriniformes</taxon>
        <taxon>Cyprinidae</taxon>
        <taxon>Labeoninae</taxon>
        <taxon>Labeonini</taxon>
        <taxon>Cirrhinus</taxon>
    </lineage>
</organism>
<proteinExistence type="predicted"/>
<feature type="non-terminal residue" evidence="1">
    <location>
        <position position="1"/>
    </location>
</feature>
<dbReference type="Proteomes" id="UP001529510">
    <property type="component" value="Unassembled WGS sequence"/>
</dbReference>
<reference evidence="1 2" key="1">
    <citation type="submission" date="2024-05" db="EMBL/GenBank/DDBJ databases">
        <title>Genome sequencing and assembly of Indian major carp, Cirrhinus mrigala (Hamilton, 1822).</title>
        <authorList>
            <person name="Mohindra V."/>
            <person name="Chowdhury L.M."/>
            <person name="Lal K."/>
            <person name="Jena J.K."/>
        </authorList>
    </citation>
    <scope>NUCLEOTIDE SEQUENCE [LARGE SCALE GENOMIC DNA]</scope>
    <source>
        <strain evidence="1">CM1030</strain>
        <tissue evidence="1">Blood</tissue>
    </source>
</reference>
<dbReference type="AlphaFoldDB" id="A0ABD0NYC2"/>
<feature type="non-terminal residue" evidence="1">
    <location>
        <position position="55"/>
    </location>
</feature>
<comment type="caution">
    <text evidence="1">The sequence shown here is derived from an EMBL/GenBank/DDBJ whole genome shotgun (WGS) entry which is preliminary data.</text>
</comment>
<dbReference type="EMBL" id="JAMKFB020000019">
    <property type="protein sequence ID" value="KAL0166530.1"/>
    <property type="molecule type" value="Genomic_DNA"/>
</dbReference>
<accession>A0ABD0NYC2</accession>
<protein>
    <submittedName>
        <fullName evidence="1">Uncharacterized protein</fullName>
    </submittedName>
</protein>
<keyword evidence="2" id="KW-1185">Reference proteome</keyword>
<sequence length="55" mass="6088">RVEVHIFSVTGNLKIFPPCTPVPVLFITAADLRPSVLRASRANRIETMGIIKTKI</sequence>